<keyword evidence="3 9" id="KW-1003">Cell membrane</keyword>
<accession>A0A3E0K6E5</accession>
<name>A0A3E0K6E5_9BACI</name>
<dbReference type="EMBL" id="QEWE01000013">
    <property type="protein sequence ID" value="REJ29797.1"/>
    <property type="molecule type" value="Genomic_DNA"/>
</dbReference>
<dbReference type="Gene3D" id="1.20.5.3310">
    <property type="match status" value="1"/>
</dbReference>
<keyword evidence="7 9" id="KW-0811">Translocation</keyword>
<keyword evidence="2 9" id="KW-0813">Transport</keyword>
<evidence type="ECO:0000256" key="7">
    <source>
        <dbReference type="ARBA" id="ARBA00023010"/>
    </source>
</evidence>
<evidence type="ECO:0000256" key="1">
    <source>
        <dbReference type="ARBA" id="ARBA00004162"/>
    </source>
</evidence>
<evidence type="ECO:0000256" key="3">
    <source>
        <dbReference type="ARBA" id="ARBA00022475"/>
    </source>
</evidence>
<dbReference type="HAMAP" id="MF_00236">
    <property type="entry name" value="TatA_E"/>
    <property type="match status" value="1"/>
</dbReference>
<dbReference type="GO" id="GO:0043953">
    <property type="term" value="P:protein transport by the Tat complex"/>
    <property type="evidence" value="ECO:0007669"/>
    <property type="project" value="UniProtKB-UniRule"/>
</dbReference>
<evidence type="ECO:0000256" key="8">
    <source>
        <dbReference type="ARBA" id="ARBA00023136"/>
    </source>
</evidence>
<evidence type="ECO:0000313" key="12">
    <source>
        <dbReference type="Proteomes" id="UP000257014"/>
    </source>
</evidence>
<keyword evidence="4 9" id="KW-0812">Transmembrane</keyword>
<protein>
    <recommendedName>
        <fullName evidence="9">Sec-independent protein translocase protein TatA</fullName>
    </recommendedName>
</protein>
<dbReference type="PRINTS" id="PR01506">
    <property type="entry name" value="TATBPROTEIN"/>
</dbReference>
<feature type="region of interest" description="Disordered" evidence="10">
    <location>
        <begin position="42"/>
        <end position="62"/>
    </location>
</feature>
<keyword evidence="6 9" id="KW-1133">Transmembrane helix</keyword>
<comment type="similarity">
    <text evidence="9">Belongs to the TatA/E family.</text>
</comment>
<dbReference type="InterPro" id="IPR006312">
    <property type="entry name" value="TatA/E"/>
</dbReference>
<evidence type="ECO:0000256" key="6">
    <source>
        <dbReference type="ARBA" id="ARBA00022989"/>
    </source>
</evidence>
<evidence type="ECO:0000256" key="5">
    <source>
        <dbReference type="ARBA" id="ARBA00022927"/>
    </source>
</evidence>
<evidence type="ECO:0000313" key="11">
    <source>
        <dbReference type="EMBL" id="REJ29797.1"/>
    </source>
</evidence>
<proteinExistence type="inferred from homology"/>
<comment type="function">
    <text evidence="9">Part of the twin-arginine translocation (Tat) system that transports large folded proteins containing a characteristic twin-arginine motif in their signal peptide across membranes. TatA could form the protein-conducting channel of the Tat system.</text>
</comment>
<evidence type="ECO:0000256" key="9">
    <source>
        <dbReference type="HAMAP-Rule" id="MF_00236"/>
    </source>
</evidence>
<reference evidence="11 12" key="1">
    <citation type="submission" date="2018-03" db="EMBL/GenBank/DDBJ databases">
        <authorList>
            <person name="Keele B.F."/>
        </authorList>
    </citation>
    <scope>NUCLEOTIDE SEQUENCE [LARGE SCALE GENOMIC DNA]</scope>
    <source>
        <strain evidence="11">ZCTH4_d</strain>
    </source>
</reference>
<keyword evidence="8 9" id="KW-0472">Membrane</keyword>
<dbReference type="Proteomes" id="UP000257014">
    <property type="component" value="Unassembled WGS sequence"/>
</dbReference>
<comment type="caution">
    <text evidence="11">The sequence shown here is derived from an EMBL/GenBank/DDBJ whole genome shotgun (WGS) entry which is preliminary data.</text>
</comment>
<dbReference type="AlphaFoldDB" id="A0A3E0K6E5"/>
<evidence type="ECO:0000256" key="4">
    <source>
        <dbReference type="ARBA" id="ARBA00022692"/>
    </source>
</evidence>
<comment type="subunit">
    <text evidence="9">Forms a complex with TatC.</text>
</comment>
<organism evidence="11 12">
    <name type="scientific">Caldibacillus debilis</name>
    <dbReference type="NCBI Taxonomy" id="301148"/>
    <lineage>
        <taxon>Bacteria</taxon>
        <taxon>Bacillati</taxon>
        <taxon>Bacillota</taxon>
        <taxon>Bacilli</taxon>
        <taxon>Bacillales</taxon>
        <taxon>Bacillaceae</taxon>
        <taxon>Caldibacillus</taxon>
    </lineage>
</organism>
<gene>
    <name evidence="9" type="primary">tatA</name>
    <name evidence="11" type="ORF">C6P37_04975</name>
</gene>
<evidence type="ECO:0000256" key="10">
    <source>
        <dbReference type="SAM" id="MobiDB-lite"/>
    </source>
</evidence>
<evidence type="ECO:0000256" key="2">
    <source>
        <dbReference type="ARBA" id="ARBA00022448"/>
    </source>
</evidence>
<keyword evidence="5 9" id="KW-0653">Protein transport</keyword>
<dbReference type="InterPro" id="IPR003369">
    <property type="entry name" value="TatA/B/E"/>
</dbReference>
<dbReference type="Pfam" id="PF02416">
    <property type="entry name" value="TatA_B_E"/>
    <property type="match status" value="1"/>
</dbReference>
<sequence length="62" mass="6723">MVPIGPGSLLLILIVALLVFGPKRLPEIGRAAGKSLKEFKEATKGLAEEEEPPKKEEDEPKN</sequence>
<comment type="subcellular location">
    <subcellularLocation>
        <location evidence="1 9">Cell membrane</location>
        <topology evidence="1 9">Single-pass membrane protein</topology>
    </subcellularLocation>
</comment>
<dbReference type="PANTHER" id="PTHR42982">
    <property type="entry name" value="SEC-INDEPENDENT PROTEIN TRANSLOCASE PROTEIN TATA"/>
    <property type="match status" value="1"/>
</dbReference>
<dbReference type="PANTHER" id="PTHR42982:SF1">
    <property type="entry name" value="SEC-INDEPENDENT PROTEIN TRANSLOCASE PROTEIN TATA"/>
    <property type="match status" value="1"/>
</dbReference>
<dbReference type="GO" id="GO:0033281">
    <property type="term" value="C:TAT protein transport complex"/>
    <property type="evidence" value="ECO:0007669"/>
    <property type="project" value="UniProtKB-UniRule"/>
</dbReference>
<dbReference type="NCBIfam" id="TIGR01411">
    <property type="entry name" value="tatAE"/>
    <property type="match status" value="1"/>
</dbReference>
<dbReference type="NCBIfam" id="NF011430">
    <property type="entry name" value="PRK14861.1"/>
    <property type="match status" value="1"/>
</dbReference>
<dbReference type="GO" id="GO:0008320">
    <property type="term" value="F:protein transmembrane transporter activity"/>
    <property type="evidence" value="ECO:0007669"/>
    <property type="project" value="UniProtKB-UniRule"/>
</dbReference>